<evidence type="ECO:0000313" key="2">
    <source>
        <dbReference type="Proteomes" id="UP000198916"/>
    </source>
</evidence>
<name>A0A1H7HWC4_9SPHI</name>
<dbReference type="Proteomes" id="UP000198916">
    <property type="component" value="Unassembled WGS sequence"/>
</dbReference>
<sequence>MMYLCYFSFYIKNPCREPIDQNNGLMLRDKSGKQGSILRFFLGRVITSYVILTILC</sequence>
<organism evidence="1 2">
    <name type="scientific">Parapedobacter koreensis</name>
    <dbReference type="NCBI Taxonomy" id="332977"/>
    <lineage>
        <taxon>Bacteria</taxon>
        <taxon>Pseudomonadati</taxon>
        <taxon>Bacteroidota</taxon>
        <taxon>Sphingobacteriia</taxon>
        <taxon>Sphingobacteriales</taxon>
        <taxon>Sphingobacteriaceae</taxon>
        <taxon>Parapedobacter</taxon>
    </lineage>
</organism>
<proteinExistence type="predicted"/>
<accession>A0A1H7HWC4</accession>
<evidence type="ECO:0000313" key="1">
    <source>
        <dbReference type="EMBL" id="SEK54468.1"/>
    </source>
</evidence>
<gene>
    <name evidence="1" type="ORF">SAMN05421740_10236</name>
</gene>
<reference evidence="2" key="1">
    <citation type="submission" date="2016-10" db="EMBL/GenBank/DDBJ databases">
        <authorList>
            <person name="Varghese N."/>
            <person name="Submissions S."/>
        </authorList>
    </citation>
    <scope>NUCLEOTIDE SEQUENCE [LARGE SCALE GENOMIC DNA]</scope>
    <source>
        <strain evidence="2">Jip14</strain>
    </source>
</reference>
<dbReference type="EMBL" id="FNZR01000002">
    <property type="protein sequence ID" value="SEK54468.1"/>
    <property type="molecule type" value="Genomic_DNA"/>
</dbReference>
<protein>
    <submittedName>
        <fullName evidence="1">Uncharacterized protein</fullName>
    </submittedName>
</protein>
<keyword evidence="2" id="KW-1185">Reference proteome</keyword>
<dbReference type="AlphaFoldDB" id="A0A1H7HWC4"/>